<evidence type="ECO:0008006" key="3">
    <source>
        <dbReference type="Google" id="ProtNLM"/>
    </source>
</evidence>
<dbReference type="Proteomes" id="UP001143480">
    <property type="component" value="Unassembled WGS sequence"/>
</dbReference>
<protein>
    <recommendedName>
        <fullName evidence="3">Nitrile hydratase alpha /Thiocyanate hydrolase gamma domain-containing protein</fullName>
    </recommendedName>
</protein>
<dbReference type="GO" id="GO:0046914">
    <property type="term" value="F:transition metal ion binding"/>
    <property type="evidence" value="ECO:0007669"/>
    <property type="project" value="InterPro"/>
</dbReference>
<proteinExistence type="predicted"/>
<evidence type="ECO:0000313" key="2">
    <source>
        <dbReference type="Proteomes" id="UP001143480"/>
    </source>
</evidence>
<dbReference type="EMBL" id="BSFP01000049">
    <property type="protein sequence ID" value="GLL04729.1"/>
    <property type="molecule type" value="Genomic_DNA"/>
</dbReference>
<comment type="caution">
    <text evidence="1">The sequence shown here is derived from an EMBL/GenBank/DDBJ whole genome shotgun (WGS) entry which is preliminary data.</text>
</comment>
<dbReference type="SUPFAM" id="SSF56209">
    <property type="entry name" value="Nitrile hydratase alpha chain"/>
    <property type="match status" value="1"/>
</dbReference>
<dbReference type="RefSeq" id="WP_261960351.1">
    <property type="nucleotide sequence ID" value="NZ_BAAAXA010000001.1"/>
</dbReference>
<organism evidence="1 2">
    <name type="scientific">Dactylosporangium matsuzakiense</name>
    <dbReference type="NCBI Taxonomy" id="53360"/>
    <lineage>
        <taxon>Bacteria</taxon>
        <taxon>Bacillati</taxon>
        <taxon>Actinomycetota</taxon>
        <taxon>Actinomycetes</taxon>
        <taxon>Micromonosporales</taxon>
        <taxon>Micromonosporaceae</taxon>
        <taxon>Dactylosporangium</taxon>
    </lineage>
</organism>
<dbReference type="AlphaFoldDB" id="A0A9W6KQC1"/>
<sequence length="120" mass="12926">MNPGDRAVFIAAYGRLVVEVWSDPAREALLERDPRRLLGEYGIAVPEGVAVTVRRDAAGAEPDLETQVDAWRNASDRGELVLFVPALESEGEVEIDEHELEAVVAGLEPGTACCCPCCCT</sequence>
<dbReference type="GO" id="GO:0003824">
    <property type="term" value="F:catalytic activity"/>
    <property type="evidence" value="ECO:0007669"/>
    <property type="project" value="InterPro"/>
</dbReference>
<evidence type="ECO:0000313" key="1">
    <source>
        <dbReference type="EMBL" id="GLL04729.1"/>
    </source>
</evidence>
<gene>
    <name evidence="1" type="ORF">GCM10017581_064760</name>
</gene>
<accession>A0A9W6KQC1</accession>
<reference evidence="1" key="1">
    <citation type="journal article" date="2014" name="Int. J. Syst. Evol. Microbiol.">
        <title>Complete genome sequence of Corynebacterium casei LMG S-19264T (=DSM 44701T), isolated from a smear-ripened cheese.</title>
        <authorList>
            <consortium name="US DOE Joint Genome Institute (JGI-PGF)"/>
            <person name="Walter F."/>
            <person name="Albersmeier A."/>
            <person name="Kalinowski J."/>
            <person name="Ruckert C."/>
        </authorList>
    </citation>
    <scope>NUCLEOTIDE SEQUENCE</scope>
    <source>
        <strain evidence="1">VKM Ac-1321</strain>
    </source>
</reference>
<dbReference type="InterPro" id="IPR036648">
    <property type="entry name" value="CN_Hdrase_a/SCN_Hdrase_g_sf"/>
</dbReference>
<name>A0A9W6KQC1_9ACTN</name>
<keyword evidence="2" id="KW-1185">Reference proteome</keyword>
<reference evidence="1" key="2">
    <citation type="submission" date="2023-01" db="EMBL/GenBank/DDBJ databases">
        <authorList>
            <person name="Sun Q."/>
            <person name="Evtushenko L."/>
        </authorList>
    </citation>
    <scope>NUCLEOTIDE SEQUENCE</scope>
    <source>
        <strain evidence="1">VKM Ac-1321</strain>
    </source>
</reference>